<name>A0AAC9VM74_9ENTR</name>
<dbReference type="Proteomes" id="UP000792865">
    <property type="component" value="Plasmid p1_M47_H.defensa"/>
</dbReference>
<dbReference type="AlphaFoldDB" id="A0AAC9VM74"/>
<reference evidence="1" key="1">
    <citation type="submission" date="2017-08" db="EMBL/GenBank/DDBJ databases">
        <title>Genome sequence of Candidatus Hamiltonella defensa from Acyrthosiphon pisum strain MI47.</title>
        <authorList>
            <person name="Patel V.A."/>
            <person name="Chevignon G."/>
            <person name="Russell J.A."/>
            <person name="Oliver K.M."/>
        </authorList>
    </citation>
    <scope>NUCLEOTIDE SEQUENCE</scope>
    <source>
        <strain evidence="1">MI47</strain>
        <plasmid evidence="1">p1_M47_H.defensa</plasmid>
    </source>
</reference>
<organism evidence="1 2">
    <name type="scientific">Candidatus Williamhamiltonella defendens</name>
    <dbReference type="NCBI Taxonomy" id="138072"/>
    <lineage>
        <taxon>Bacteria</taxon>
        <taxon>Pseudomonadati</taxon>
        <taxon>Pseudomonadota</taxon>
        <taxon>Gammaproteobacteria</taxon>
        <taxon>Enterobacterales</taxon>
        <taxon>Enterobacteriaceae</taxon>
        <taxon>aphid secondary symbionts</taxon>
        <taxon>Candidatus Williamhamiltonella</taxon>
    </lineage>
</organism>
<dbReference type="EMBL" id="CP022933">
    <property type="protein sequence ID" value="ASV34450.1"/>
    <property type="molecule type" value="Genomic_DNA"/>
</dbReference>
<protein>
    <submittedName>
        <fullName evidence="1">Uncharacterized protein</fullName>
    </submittedName>
</protein>
<dbReference type="Gene3D" id="3.30.2440.10">
    <property type="entry name" value="Secreted effector protein SifA"/>
    <property type="match status" value="1"/>
</dbReference>
<evidence type="ECO:0000313" key="2">
    <source>
        <dbReference type="Proteomes" id="UP000792865"/>
    </source>
</evidence>
<gene>
    <name evidence="1" type="ORF">CJJ18_10480</name>
</gene>
<accession>A0AAC9VM74</accession>
<proteinExistence type="predicted"/>
<keyword evidence="1" id="KW-0614">Plasmid</keyword>
<evidence type="ECO:0000313" key="1">
    <source>
        <dbReference type="EMBL" id="ASV34450.1"/>
    </source>
</evidence>
<dbReference type="RefSeq" id="WP_095034865.1">
    <property type="nucleotide sequence ID" value="NZ_CAWNYN010000002.1"/>
</dbReference>
<sequence>MKGQPSLLNAKLKLKKKHSFHEFFNKKPYISVFYSFFAIVQKQVTPQALEKIETLTHPNEASDTAFALKKVSAFYELKEMVCPAYQHQFQAVITQKEDQTYPFSFSIEGMIDKCTCFCGQVGKENFFYQSKKMKQS</sequence>
<geneLocation type="plasmid" evidence="1 2">
    <name>p1_M47_H.defensa</name>
</geneLocation>